<keyword evidence="5" id="KW-1185">Reference proteome</keyword>
<dbReference type="Pfam" id="PF00085">
    <property type="entry name" value="Thioredoxin"/>
    <property type="match status" value="1"/>
</dbReference>
<dbReference type="PANTHER" id="PTHR43019">
    <property type="entry name" value="SERINE ENDOPROTEASE DEGS"/>
    <property type="match status" value="1"/>
</dbReference>
<dbReference type="AlphaFoldDB" id="A0A517N9B0"/>
<feature type="region of interest" description="Disordered" evidence="1">
    <location>
        <begin position="409"/>
        <end position="439"/>
    </location>
</feature>
<dbReference type="SUPFAM" id="SSF52833">
    <property type="entry name" value="Thioredoxin-like"/>
    <property type="match status" value="1"/>
</dbReference>
<name>A0A517N9B0_9BACT</name>
<protein>
    <submittedName>
        <fullName evidence="4">Thioredoxin</fullName>
    </submittedName>
</protein>
<feature type="compositionally biased region" description="Low complexity" evidence="1">
    <location>
        <begin position="409"/>
        <end position="420"/>
    </location>
</feature>
<feature type="domain" description="Thioredoxin" evidence="3">
    <location>
        <begin position="10"/>
        <end position="111"/>
    </location>
</feature>
<evidence type="ECO:0000259" key="3">
    <source>
        <dbReference type="PROSITE" id="PS51352"/>
    </source>
</evidence>
<feature type="signal peptide" evidence="2">
    <location>
        <begin position="1"/>
        <end position="25"/>
    </location>
</feature>
<dbReference type="PROSITE" id="PS51352">
    <property type="entry name" value="THIOREDOXIN_2"/>
    <property type="match status" value="1"/>
</dbReference>
<dbReference type="EMBL" id="CP036525">
    <property type="protein sequence ID" value="QDT03723.1"/>
    <property type="molecule type" value="Genomic_DNA"/>
</dbReference>
<dbReference type="CDD" id="cd02947">
    <property type="entry name" value="TRX_family"/>
    <property type="match status" value="1"/>
</dbReference>
<dbReference type="SUPFAM" id="SSF50494">
    <property type="entry name" value="Trypsin-like serine proteases"/>
    <property type="match status" value="1"/>
</dbReference>
<dbReference type="InterPro" id="IPR009003">
    <property type="entry name" value="Peptidase_S1_PA"/>
</dbReference>
<evidence type="ECO:0000313" key="5">
    <source>
        <dbReference type="Proteomes" id="UP000318538"/>
    </source>
</evidence>
<evidence type="ECO:0000313" key="4">
    <source>
        <dbReference type="EMBL" id="QDT03723.1"/>
    </source>
</evidence>
<dbReference type="Proteomes" id="UP000318538">
    <property type="component" value="Chromosome"/>
</dbReference>
<feature type="region of interest" description="Disordered" evidence="1">
    <location>
        <begin position="134"/>
        <end position="188"/>
    </location>
</feature>
<organism evidence="4 5">
    <name type="scientific">Rubripirellula lacrimiformis</name>
    <dbReference type="NCBI Taxonomy" id="1930273"/>
    <lineage>
        <taxon>Bacteria</taxon>
        <taxon>Pseudomonadati</taxon>
        <taxon>Planctomycetota</taxon>
        <taxon>Planctomycetia</taxon>
        <taxon>Pirellulales</taxon>
        <taxon>Pirellulaceae</taxon>
        <taxon>Rubripirellula</taxon>
    </lineage>
</organism>
<dbReference type="InterPro" id="IPR036249">
    <property type="entry name" value="Thioredoxin-like_sf"/>
</dbReference>
<reference evidence="4 5" key="1">
    <citation type="submission" date="2019-02" db="EMBL/GenBank/DDBJ databases">
        <title>Deep-cultivation of Planctomycetes and their phenomic and genomic characterization uncovers novel biology.</title>
        <authorList>
            <person name="Wiegand S."/>
            <person name="Jogler M."/>
            <person name="Boedeker C."/>
            <person name="Pinto D."/>
            <person name="Vollmers J."/>
            <person name="Rivas-Marin E."/>
            <person name="Kohn T."/>
            <person name="Peeters S.H."/>
            <person name="Heuer A."/>
            <person name="Rast P."/>
            <person name="Oberbeckmann S."/>
            <person name="Bunk B."/>
            <person name="Jeske O."/>
            <person name="Meyerdierks A."/>
            <person name="Storesund J.E."/>
            <person name="Kallscheuer N."/>
            <person name="Luecker S."/>
            <person name="Lage O.M."/>
            <person name="Pohl T."/>
            <person name="Merkel B.J."/>
            <person name="Hornburger P."/>
            <person name="Mueller R.-W."/>
            <person name="Bruemmer F."/>
            <person name="Labrenz M."/>
            <person name="Spormann A.M."/>
            <person name="Op den Camp H."/>
            <person name="Overmann J."/>
            <person name="Amann R."/>
            <person name="Jetten M.S.M."/>
            <person name="Mascher T."/>
            <person name="Medema M.H."/>
            <person name="Devos D.P."/>
            <person name="Kaster A.-K."/>
            <person name="Ovreas L."/>
            <person name="Rohde M."/>
            <person name="Galperin M.Y."/>
            <person name="Jogler C."/>
        </authorList>
    </citation>
    <scope>NUCLEOTIDE SEQUENCE [LARGE SCALE GENOMIC DNA]</scope>
    <source>
        <strain evidence="4 5">K22_7</strain>
    </source>
</reference>
<dbReference type="RefSeq" id="WP_246146712.1">
    <property type="nucleotide sequence ID" value="NZ_CP036525.1"/>
</dbReference>
<dbReference type="Gene3D" id="2.40.10.120">
    <property type="match status" value="1"/>
</dbReference>
<sequence precursor="true">MTRLMFACLAMGCLVANAFSGLASAADAILIEFSSARCMPCQAMKPVLAQLERAGVPVRHVDVSAESAVAARYGIRQTPTFVVVSGGKEVTRLVGVQSIEQLYTALRTNPAGPLFDTRSKQRVADAFPAPQTRLAPVGRTGFGAANQSNPATLNRPRDPNAGSQSPSRTLVAASPPAFDPRGEAMPSMSMADAVQRAQGATVRLRVHDGNGYGAGTGTIIDTHGEDALVLTCGHLFRDNDGKGKVEVDLFVGGEVRTVSGEVIDFDADSRDIALVAIRPGFAVQPVSVITTDQMPRNGQTMFSFGCDRGDDPSRRDTRITGINKYNQHLGASNIEIDGAPIDGRSGGGLFDAQGRLVGVCNAADYKNDVGIYAGPGSVQWQLDRVNLSHLYQPKSGSAAIAASASNASAPLAAPQNQPPADRMASLAPNPPSGFSAQPSAIAPAGYQETVGGAGQPSSDQEVIVIVRDRNNPAATSQVMTLHQPTADLMQMIQRHAR</sequence>
<accession>A0A517N9B0</accession>
<dbReference type="InterPro" id="IPR013766">
    <property type="entry name" value="Thioredoxin_domain"/>
</dbReference>
<dbReference type="PANTHER" id="PTHR43019:SF23">
    <property type="entry name" value="PROTEASE DO-LIKE 5, CHLOROPLASTIC"/>
    <property type="match status" value="1"/>
</dbReference>
<proteinExistence type="predicted"/>
<dbReference type="Gene3D" id="3.40.30.10">
    <property type="entry name" value="Glutaredoxin"/>
    <property type="match status" value="1"/>
</dbReference>
<gene>
    <name evidence="4" type="primary">trxA_1</name>
    <name evidence="4" type="ORF">K227x_21080</name>
</gene>
<keyword evidence="2" id="KW-0732">Signal</keyword>
<evidence type="ECO:0000256" key="2">
    <source>
        <dbReference type="SAM" id="SignalP"/>
    </source>
</evidence>
<dbReference type="KEGG" id="rlc:K227x_21080"/>
<feature type="chain" id="PRO_5022114367" evidence="2">
    <location>
        <begin position="26"/>
        <end position="497"/>
    </location>
</feature>
<dbReference type="Pfam" id="PF13365">
    <property type="entry name" value="Trypsin_2"/>
    <property type="match status" value="1"/>
</dbReference>
<evidence type="ECO:0000256" key="1">
    <source>
        <dbReference type="SAM" id="MobiDB-lite"/>
    </source>
</evidence>